<keyword evidence="2" id="KW-0472">Membrane</keyword>
<dbReference type="CDD" id="cd00222">
    <property type="entry name" value="CollagenBindB"/>
    <property type="match status" value="1"/>
</dbReference>
<dbReference type="RefSeq" id="WP_091698784.1">
    <property type="nucleotide sequence ID" value="NZ_FOAK01000002.1"/>
</dbReference>
<feature type="region of interest" description="Disordered" evidence="1">
    <location>
        <begin position="138"/>
        <end position="170"/>
    </location>
</feature>
<dbReference type="STRING" id="190974.SAMN05216439_0886"/>
<gene>
    <name evidence="4" type="ORF">SAMN05216439_0886</name>
</gene>
<reference evidence="4 5" key="1">
    <citation type="submission" date="2016-10" db="EMBL/GenBank/DDBJ databases">
        <authorList>
            <person name="de Groot N.N."/>
        </authorList>
    </citation>
    <scope>NUCLEOTIDE SEQUENCE [LARGE SCALE GENOMIC DNA]</scope>
    <source>
        <strain evidence="4 5">DSM 11978</strain>
    </source>
</reference>
<dbReference type="AlphaFoldDB" id="A0A1H7GTU9"/>
<proteinExistence type="predicted"/>
<feature type="domain" description="CNA-B" evidence="3">
    <location>
        <begin position="41"/>
        <end position="122"/>
    </location>
</feature>
<evidence type="ECO:0000259" key="3">
    <source>
        <dbReference type="Pfam" id="PF05738"/>
    </source>
</evidence>
<dbReference type="SUPFAM" id="SSF49478">
    <property type="entry name" value="Cna protein B-type domain"/>
    <property type="match status" value="1"/>
</dbReference>
<dbReference type="Gene3D" id="2.60.40.1140">
    <property type="entry name" value="Collagen-binding surface protein Cna, B-type domain"/>
    <property type="match status" value="1"/>
</dbReference>
<evidence type="ECO:0000256" key="1">
    <source>
        <dbReference type="SAM" id="MobiDB-lite"/>
    </source>
</evidence>
<feature type="transmembrane region" description="Helical" evidence="2">
    <location>
        <begin position="213"/>
        <end position="232"/>
    </location>
</feature>
<accession>A0A1H7GTU9</accession>
<organism evidence="4 5">
    <name type="scientific">Methanobrevibacter gottschalkii</name>
    <dbReference type="NCBI Taxonomy" id="190974"/>
    <lineage>
        <taxon>Archaea</taxon>
        <taxon>Methanobacteriati</taxon>
        <taxon>Methanobacteriota</taxon>
        <taxon>Methanomada group</taxon>
        <taxon>Methanobacteria</taxon>
        <taxon>Methanobacteriales</taxon>
        <taxon>Methanobacteriaceae</taxon>
        <taxon>Methanobrevibacter</taxon>
    </lineage>
</organism>
<evidence type="ECO:0000256" key="2">
    <source>
        <dbReference type="SAM" id="Phobius"/>
    </source>
</evidence>
<dbReference type="Pfam" id="PF05738">
    <property type="entry name" value="Cna_B"/>
    <property type="match status" value="1"/>
</dbReference>
<keyword evidence="2" id="KW-0812">Transmembrane</keyword>
<feature type="compositionally biased region" description="Basic and acidic residues" evidence="1">
    <location>
        <begin position="154"/>
        <end position="168"/>
    </location>
</feature>
<dbReference type="EMBL" id="FOAK01000002">
    <property type="protein sequence ID" value="SEK40897.1"/>
    <property type="molecule type" value="Genomic_DNA"/>
</dbReference>
<sequence length="237" mass="26258">MYKRIFSILIVMVFLMFSVSAVFAESDAVQDTGGESTSRIINVKVIWNDDGQTNNRPDSVTVRLLNNGSVVDSVILNESNFWNGTFKILDNGNYDVEETGDLSSYSISLTGDMDNGFVITNTIKQAPNNGSDDMIVDENSTDNSSDDVNGIIDDSNHTVDQNDAKDENQTENISQAKNTTYNNNDKEKHVIKKENKSVKKNNTNITGIKLKNTGLPVVVLVVVLFIIVITPISRWKK</sequence>
<evidence type="ECO:0000313" key="5">
    <source>
        <dbReference type="Proteomes" id="UP000199506"/>
    </source>
</evidence>
<dbReference type="InterPro" id="IPR008454">
    <property type="entry name" value="Collagen-bd_Cna-like_B-typ_dom"/>
</dbReference>
<protein>
    <recommendedName>
        <fullName evidence="3">CNA-B domain-containing protein</fullName>
    </recommendedName>
</protein>
<name>A0A1H7GTU9_9EURY</name>
<keyword evidence="2" id="KW-1133">Transmembrane helix</keyword>
<evidence type="ECO:0000313" key="4">
    <source>
        <dbReference type="EMBL" id="SEK40897.1"/>
    </source>
</evidence>
<dbReference type="Proteomes" id="UP000199506">
    <property type="component" value="Unassembled WGS sequence"/>
</dbReference>